<evidence type="ECO:0000313" key="3">
    <source>
        <dbReference type="EMBL" id="OGE94395.1"/>
    </source>
</evidence>
<reference evidence="3 4" key="1">
    <citation type="journal article" date="2016" name="Nat. Commun.">
        <title>Thousands of microbial genomes shed light on interconnected biogeochemical processes in an aquifer system.</title>
        <authorList>
            <person name="Anantharaman K."/>
            <person name="Brown C.T."/>
            <person name="Hug L.A."/>
            <person name="Sharon I."/>
            <person name="Castelle C.J."/>
            <person name="Probst A.J."/>
            <person name="Thomas B.C."/>
            <person name="Singh A."/>
            <person name="Wilkins M.J."/>
            <person name="Karaoz U."/>
            <person name="Brodie E.L."/>
            <person name="Williams K.H."/>
            <person name="Hubbard S.S."/>
            <person name="Banfield J.F."/>
        </authorList>
    </citation>
    <scope>NUCLEOTIDE SEQUENCE [LARGE SCALE GENOMIC DNA]</scope>
</reference>
<evidence type="ECO:0000256" key="2">
    <source>
        <dbReference type="SAM" id="Phobius"/>
    </source>
</evidence>
<keyword evidence="1" id="KW-0175">Coiled coil</keyword>
<keyword evidence="2" id="KW-0812">Transmembrane</keyword>
<organism evidence="3 4">
    <name type="scientific">Candidatus Doudnabacteria bacterium RIFCSPLOWO2_01_FULL_44_21</name>
    <dbReference type="NCBI Taxonomy" id="1817841"/>
    <lineage>
        <taxon>Bacteria</taxon>
        <taxon>Candidatus Doudnaibacteriota</taxon>
    </lineage>
</organism>
<sequence length="652" mass="72073">MKKFSKIDIGYLKRKDSSTTKSKPVLIKSKVRHSQSDFWRSLSFAVSGITIILIIQSVLYLSSAKSAVPKILGSATSAYNNLNSANESLGSQDFSSAEKLFDQAENNIQQAQDQLNDFKILQFLTPQANTARHVLLGASFLAEAGGKLTQALRIFDELKISSSGVETEGFNEKISSNKTLLEASFALINKAAGEFESVGNIPLDYAQTFEEAETQIGELRSILENLIGLEDLYLNLFFGVKTYFLAFQNSNEARATGGFIGTYGVLKIADGQINTLKINSIYQLDGNIHEQIAAPGPFQPQIKKWATRDANWFADFRTSASKLLYFFEKGGETADGVLAMTPKLFEDLLSLVGPIEMPKYSVVLTAENFQEVVQYKTSTDYDRVQNQPKKLLDDFAPLLLDRLMKLSGDEWLRVFEILSENLISRQIMIFTTNPQTQALVEKLGYSGAVLPADYDYLMINNSNLGGTKTDLKVRQTAQLGGKILSDGSIINTLQVSRINASDATNRNYLRVLVPLGSQFVSATGFDEYSYYKSEVAGMRSDPDLIAWDLGKLSSNTLVHTEADKTEFSGFVSTQSGETSLVTLTYILPFKVDLTYSLLLQKQSGSQSLEFIGTLDLGEFRTKWKSTGVESNSAVAAFESNTSTDDFWALILK</sequence>
<protein>
    <recommendedName>
        <fullName evidence="5">DUF4012 domain-containing protein</fullName>
    </recommendedName>
</protein>
<gene>
    <name evidence="3" type="ORF">A3B10_01160</name>
</gene>
<dbReference type="InterPro" id="IPR025101">
    <property type="entry name" value="DUF4012"/>
</dbReference>
<name>A0A1F5PWU0_9BACT</name>
<proteinExistence type="predicted"/>
<accession>A0A1F5PWU0</accession>
<feature type="coiled-coil region" evidence="1">
    <location>
        <begin position="94"/>
        <end position="121"/>
    </location>
</feature>
<evidence type="ECO:0008006" key="5">
    <source>
        <dbReference type="Google" id="ProtNLM"/>
    </source>
</evidence>
<dbReference type="EMBL" id="MFFB01000018">
    <property type="protein sequence ID" value="OGE94395.1"/>
    <property type="molecule type" value="Genomic_DNA"/>
</dbReference>
<dbReference type="AlphaFoldDB" id="A0A1F5PWU0"/>
<evidence type="ECO:0000313" key="4">
    <source>
        <dbReference type="Proteomes" id="UP000177281"/>
    </source>
</evidence>
<comment type="caution">
    <text evidence="3">The sequence shown here is derived from an EMBL/GenBank/DDBJ whole genome shotgun (WGS) entry which is preliminary data.</text>
</comment>
<dbReference type="STRING" id="1817841.A3B10_01160"/>
<dbReference type="Pfam" id="PF13196">
    <property type="entry name" value="DUF4012"/>
    <property type="match status" value="1"/>
</dbReference>
<feature type="transmembrane region" description="Helical" evidence="2">
    <location>
        <begin position="38"/>
        <end position="61"/>
    </location>
</feature>
<dbReference type="Proteomes" id="UP000177281">
    <property type="component" value="Unassembled WGS sequence"/>
</dbReference>
<evidence type="ECO:0000256" key="1">
    <source>
        <dbReference type="SAM" id="Coils"/>
    </source>
</evidence>
<keyword evidence="2" id="KW-1133">Transmembrane helix</keyword>
<keyword evidence="2" id="KW-0472">Membrane</keyword>